<dbReference type="SMART" id="SM00342">
    <property type="entry name" value="HTH_ARAC"/>
    <property type="match status" value="1"/>
</dbReference>
<name>A0A4Q7DZJ9_9GAMM</name>
<proteinExistence type="predicted"/>
<evidence type="ECO:0000313" key="5">
    <source>
        <dbReference type="EMBL" id="RZM73978.1"/>
    </source>
</evidence>
<feature type="domain" description="HTH araC/xylS-type" evidence="4">
    <location>
        <begin position="183"/>
        <end position="281"/>
    </location>
</feature>
<evidence type="ECO:0000259" key="4">
    <source>
        <dbReference type="PROSITE" id="PS01124"/>
    </source>
</evidence>
<comment type="caution">
    <text evidence="5">The sequence shown here is derived from an EMBL/GenBank/DDBJ whole genome shotgun (WGS) entry which is preliminary data.</text>
</comment>
<evidence type="ECO:0000256" key="2">
    <source>
        <dbReference type="ARBA" id="ARBA00023125"/>
    </source>
</evidence>
<dbReference type="InterPro" id="IPR018060">
    <property type="entry name" value="HTH_AraC"/>
</dbReference>
<evidence type="ECO:0000256" key="1">
    <source>
        <dbReference type="ARBA" id="ARBA00023015"/>
    </source>
</evidence>
<dbReference type="PROSITE" id="PS01124">
    <property type="entry name" value="HTH_ARAC_FAMILY_2"/>
    <property type="match status" value="1"/>
</dbReference>
<evidence type="ECO:0000256" key="3">
    <source>
        <dbReference type="ARBA" id="ARBA00023163"/>
    </source>
</evidence>
<dbReference type="Gene3D" id="1.10.10.60">
    <property type="entry name" value="Homeodomain-like"/>
    <property type="match status" value="1"/>
</dbReference>
<dbReference type="InterPro" id="IPR009057">
    <property type="entry name" value="Homeodomain-like_sf"/>
</dbReference>
<accession>A0A4Q7DZJ9</accession>
<dbReference type="Pfam" id="PF12833">
    <property type="entry name" value="HTH_18"/>
    <property type="match status" value="1"/>
</dbReference>
<keyword evidence="3" id="KW-0804">Transcription</keyword>
<keyword evidence="2" id="KW-0238">DNA-binding</keyword>
<dbReference type="GO" id="GO:0003700">
    <property type="term" value="F:DNA-binding transcription factor activity"/>
    <property type="evidence" value="ECO:0007669"/>
    <property type="project" value="InterPro"/>
</dbReference>
<dbReference type="GO" id="GO:0043565">
    <property type="term" value="F:sequence-specific DNA binding"/>
    <property type="evidence" value="ECO:0007669"/>
    <property type="project" value="InterPro"/>
</dbReference>
<dbReference type="EMBL" id="PPUZ01000074">
    <property type="protein sequence ID" value="RZM73978.1"/>
    <property type="molecule type" value="Genomic_DNA"/>
</dbReference>
<reference evidence="5 6" key="1">
    <citation type="submission" date="2018-01" db="EMBL/GenBank/DDBJ databases">
        <title>Co-occurrence of chitin degradation, pigmentation and bioactivity in marine Pseudoalteromonas.</title>
        <authorList>
            <person name="Paulsen S."/>
            <person name="Gram L."/>
            <person name="Machado H."/>
        </authorList>
    </citation>
    <scope>NUCLEOTIDE SEQUENCE [LARGE SCALE GENOMIC DNA]</scope>
    <source>
        <strain evidence="5 6">S1946</strain>
    </source>
</reference>
<dbReference type="SUPFAM" id="SSF46689">
    <property type="entry name" value="Homeodomain-like"/>
    <property type="match status" value="2"/>
</dbReference>
<dbReference type="InterPro" id="IPR020449">
    <property type="entry name" value="Tscrpt_reg_AraC-type_HTH"/>
</dbReference>
<protein>
    <recommendedName>
        <fullName evidence="4">HTH araC/xylS-type domain-containing protein</fullName>
    </recommendedName>
</protein>
<sequence>MIYKYWLKLTINTGKPAPVRFALNQSVQVKYIEKQKVLFEWHQHDCFELILTIGAQGCGFIGSAIHAFDGIDLALIAPGVPHTWDSQPPYDSAELIVVVLWPKTLLACAIAELADLQSWLDSIESGLVFSRDSAERVREQCLALNTASPLNRLTLLCEILAELRTSPAKGFALDHSRNSERLARVKAWVASRVDEPPSLAQCAAYINVSTATLKRWFQHELGYSFSQYCAQLRCQRAQHLLATERRPVGVVAQQCGFASAAYFSQFFKAHTGMTPGAYRRQFSWRKR</sequence>
<dbReference type="PRINTS" id="PR00032">
    <property type="entry name" value="HTHARAC"/>
</dbReference>
<keyword evidence="1" id="KW-0805">Transcription regulation</keyword>
<gene>
    <name evidence="5" type="ORF">C3B51_20350</name>
</gene>
<dbReference type="AlphaFoldDB" id="A0A4Q7DZJ9"/>
<organism evidence="5 6">
    <name type="scientific">Pseudoalteromonas rubra</name>
    <dbReference type="NCBI Taxonomy" id="43658"/>
    <lineage>
        <taxon>Bacteria</taxon>
        <taxon>Pseudomonadati</taxon>
        <taxon>Pseudomonadota</taxon>
        <taxon>Gammaproteobacteria</taxon>
        <taxon>Alteromonadales</taxon>
        <taxon>Pseudoalteromonadaceae</taxon>
        <taxon>Pseudoalteromonas</taxon>
    </lineage>
</organism>
<evidence type="ECO:0000313" key="6">
    <source>
        <dbReference type="Proteomes" id="UP000292345"/>
    </source>
</evidence>
<dbReference type="Proteomes" id="UP000292345">
    <property type="component" value="Unassembled WGS sequence"/>
</dbReference>
<dbReference type="PANTHER" id="PTHR43280:SF27">
    <property type="entry name" value="TRANSCRIPTIONAL REGULATOR MTLR"/>
    <property type="match status" value="1"/>
</dbReference>
<dbReference type="PANTHER" id="PTHR43280">
    <property type="entry name" value="ARAC-FAMILY TRANSCRIPTIONAL REGULATOR"/>
    <property type="match status" value="1"/>
</dbReference>